<evidence type="ECO:0000256" key="2">
    <source>
        <dbReference type="ARBA" id="ARBA00023125"/>
    </source>
</evidence>
<dbReference type="InterPro" id="IPR000524">
    <property type="entry name" value="Tscrpt_reg_HTH_GntR"/>
</dbReference>
<gene>
    <name evidence="5" type="ORF">D1Y85_22915</name>
</gene>
<proteinExistence type="predicted"/>
<comment type="caution">
    <text evidence="5">The sequence shown here is derived from an EMBL/GenBank/DDBJ whole genome shotgun (WGS) entry which is preliminary data.</text>
</comment>
<dbReference type="CDD" id="cd07377">
    <property type="entry name" value="WHTH_GntR"/>
    <property type="match status" value="1"/>
</dbReference>
<evidence type="ECO:0000256" key="3">
    <source>
        <dbReference type="ARBA" id="ARBA00023163"/>
    </source>
</evidence>
<sequence>MFIHDIAFNLGHARWRYRTPGPSGYPIVPVALSSKKMNKRVRANWIPRLSVEGKPKWLQIISSLEKAISSGELRVGDSLLSQRHLADLIGVHVNTVNRAMHEAVKRGLIVAKTRRGMVVGFDGLAQVRM</sequence>
<dbReference type="Gene3D" id="1.10.10.10">
    <property type="entry name" value="Winged helix-like DNA-binding domain superfamily/Winged helix DNA-binding domain"/>
    <property type="match status" value="1"/>
</dbReference>
<keyword evidence="2" id="KW-0238">DNA-binding</keyword>
<feature type="domain" description="HTH gntR-type" evidence="4">
    <location>
        <begin position="54"/>
        <end position="122"/>
    </location>
</feature>
<dbReference type="SMART" id="SM00345">
    <property type="entry name" value="HTH_GNTR"/>
    <property type="match status" value="1"/>
</dbReference>
<protein>
    <submittedName>
        <fullName evidence="5">GntR family transcriptional regulator</fullName>
    </submittedName>
</protein>
<dbReference type="Pfam" id="PF00392">
    <property type="entry name" value="GntR"/>
    <property type="match status" value="1"/>
</dbReference>
<keyword evidence="1" id="KW-0805">Transcription regulation</keyword>
<dbReference type="GO" id="GO:0003677">
    <property type="term" value="F:DNA binding"/>
    <property type="evidence" value="ECO:0007669"/>
    <property type="project" value="UniProtKB-KW"/>
</dbReference>
<evidence type="ECO:0000256" key="1">
    <source>
        <dbReference type="ARBA" id="ARBA00023015"/>
    </source>
</evidence>
<name>A0A3N6MYQ6_9BURK</name>
<dbReference type="PANTHER" id="PTHR38445:SF7">
    <property type="entry name" value="GNTR-FAMILY TRANSCRIPTIONAL REGULATOR"/>
    <property type="match status" value="1"/>
</dbReference>
<dbReference type="InterPro" id="IPR036388">
    <property type="entry name" value="WH-like_DNA-bd_sf"/>
</dbReference>
<reference evidence="5 6" key="1">
    <citation type="submission" date="2018-11" db="EMBL/GenBank/DDBJ databases">
        <title>Paraburkholderia sp. DHOA04, isolated from soil.</title>
        <authorList>
            <person name="Gao Z.-H."/>
            <person name="Qiu L.-H."/>
            <person name="Fu J.-C."/>
        </authorList>
    </citation>
    <scope>NUCLEOTIDE SEQUENCE [LARGE SCALE GENOMIC DNA]</scope>
    <source>
        <strain evidence="5 6">DHOA04</strain>
    </source>
</reference>
<dbReference type="EMBL" id="RQIS01000021">
    <property type="protein sequence ID" value="RQH01622.1"/>
    <property type="molecule type" value="Genomic_DNA"/>
</dbReference>
<evidence type="ECO:0000259" key="4">
    <source>
        <dbReference type="PROSITE" id="PS50949"/>
    </source>
</evidence>
<dbReference type="InterPro" id="IPR036390">
    <property type="entry name" value="WH_DNA-bd_sf"/>
</dbReference>
<accession>A0A3N6MYQ6</accession>
<dbReference type="GO" id="GO:0003700">
    <property type="term" value="F:DNA-binding transcription factor activity"/>
    <property type="evidence" value="ECO:0007669"/>
    <property type="project" value="InterPro"/>
</dbReference>
<dbReference type="Proteomes" id="UP000272778">
    <property type="component" value="Unassembled WGS sequence"/>
</dbReference>
<keyword evidence="6" id="KW-1185">Reference proteome</keyword>
<dbReference type="PANTHER" id="PTHR38445">
    <property type="entry name" value="HTH-TYPE TRANSCRIPTIONAL REPRESSOR YTRA"/>
    <property type="match status" value="1"/>
</dbReference>
<dbReference type="SUPFAM" id="SSF46785">
    <property type="entry name" value="Winged helix' DNA-binding domain"/>
    <property type="match status" value="1"/>
</dbReference>
<dbReference type="AlphaFoldDB" id="A0A3N6MYQ6"/>
<dbReference type="RefSeq" id="WP_124153367.1">
    <property type="nucleotide sequence ID" value="NZ_RQIS01000021.1"/>
</dbReference>
<organism evidence="5 6">
    <name type="scientific">Paraburkholderia dinghuensis</name>
    <dbReference type="NCBI Taxonomy" id="2305225"/>
    <lineage>
        <taxon>Bacteria</taxon>
        <taxon>Pseudomonadati</taxon>
        <taxon>Pseudomonadota</taxon>
        <taxon>Betaproteobacteria</taxon>
        <taxon>Burkholderiales</taxon>
        <taxon>Burkholderiaceae</taxon>
        <taxon>Paraburkholderia</taxon>
    </lineage>
</organism>
<evidence type="ECO:0000313" key="6">
    <source>
        <dbReference type="Proteomes" id="UP000272778"/>
    </source>
</evidence>
<evidence type="ECO:0000313" key="5">
    <source>
        <dbReference type="EMBL" id="RQH01622.1"/>
    </source>
</evidence>
<dbReference type="OrthoDB" id="9035644at2"/>
<dbReference type="PROSITE" id="PS50949">
    <property type="entry name" value="HTH_GNTR"/>
    <property type="match status" value="1"/>
</dbReference>
<keyword evidence="3" id="KW-0804">Transcription</keyword>